<gene>
    <name evidence="1" type="ORF">SNEC2469_LOCUS10033</name>
</gene>
<organism evidence="1 2">
    <name type="scientific">Symbiodinium necroappetens</name>
    <dbReference type="NCBI Taxonomy" id="1628268"/>
    <lineage>
        <taxon>Eukaryota</taxon>
        <taxon>Sar</taxon>
        <taxon>Alveolata</taxon>
        <taxon>Dinophyceae</taxon>
        <taxon>Suessiales</taxon>
        <taxon>Symbiodiniaceae</taxon>
        <taxon>Symbiodinium</taxon>
    </lineage>
</organism>
<accession>A0A812Q8V8</accession>
<dbReference type="OrthoDB" id="408008at2759"/>
<evidence type="ECO:0000313" key="2">
    <source>
        <dbReference type="Proteomes" id="UP000601435"/>
    </source>
</evidence>
<dbReference type="Proteomes" id="UP000601435">
    <property type="component" value="Unassembled WGS sequence"/>
</dbReference>
<dbReference type="EMBL" id="CAJNJA010016025">
    <property type="protein sequence ID" value="CAE7372869.1"/>
    <property type="molecule type" value="Genomic_DNA"/>
</dbReference>
<dbReference type="AlphaFoldDB" id="A0A812Q8V8"/>
<evidence type="ECO:0000313" key="1">
    <source>
        <dbReference type="EMBL" id="CAE7372869.1"/>
    </source>
</evidence>
<reference evidence="1" key="1">
    <citation type="submission" date="2021-02" db="EMBL/GenBank/DDBJ databases">
        <authorList>
            <person name="Dougan E. K."/>
            <person name="Rhodes N."/>
            <person name="Thang M."/>
            <person name="Chan C."/>
        </authorList>
    </citation>
    <scope>NUCLEOTIDE SEQUENCE</scope>
</reference>
<name>A0A812Q8V8_9DINO</name>
<sequence length="76" mass="8409">MRRRSHSGMGVPGRTSRLIRMWGLWVGITQCCRSETLIACSATRFALQDIGRRESRSSPVPGSWIGAGIFSRSLSL</sequence>
<keyword evidence="2" id="KW-1185">Reference proteome</keyword>
<comment type="caution">
    <text evidence="1">The sequence shown here is derived from an EMBL/GenBank/DDBJ whole genome shotgun (WGS) entry which is preliminary data.</text>
</comment>
<proteinExistence type="predicted"/>
<protein>
    <submittedName>
        <fullName evidence="1">Uncharacterized protein</fullName>
    </submittedName>
</protein>